<dbReference type="InterPro" id="IPR000792">
    <property type="entry name" value="Tscrpt_reg_LuxR_C"/>
</dbReference>
<dbReference type="RefSeq" id="WP_109920662.1">
    <property type="nucleotide sequence ID" value="NZ_QGLF01000002.1"/>
</dbReference>
<evidence type="ECO:0000313" key="5">
    <source>
        <dbReference type="EMBL" id="PWR22017.1"/>
    </source>
</evidence>
<dbReference type="GO" id="GO:0003677">
    <property type="term" value="F:DNA binding"/>
    <property type="evidence" value="ECO:0007669"/>
    <property type="project" value="UniProtKB-KW"/>
</dbReference>
<dbReference type="PRINTS" id="PR00038">
    <property type="entry name" value="HTHLUXR"/>
</dbReference>
<dbReference type="SUPFAM" id="SSF46894">
    <property type="entry name" value="C-terminal effector domain of the bipartite response regulators"/>
    <property type="match status" value="1"/>
</dbReference>
<dbReference type="InterPro" id="IPR016032">
    <property type="entry name" value="Sig_transdc_resp-reg_C-effctor"/>
</dbReference>
<dbReference type="InterPro" id="IPR049945">
    <property type="entry name" value="AAA_22"/>
</dbReference>
<name>A0A317E4N0_9PROT</name>
<keyword evidence="1" id="KW-0805">Transcription regulation</keyword>
<dbReference type="Pfam" id="PF13401">
    <property type="entry name" value="AAA_22"/>
    <property type="match status" value="1"/>
</dbReference>
<dbReference type="OrthoDB" id="9807052at2"/>
<dbReference type="InterPro" id="IPR011990">
    <property type="entry name" value="TPR-like_helical_dom_sf"/>
</dbReference>
<evidence type="ECO:0000256" key="2">
    <source>
        <dbReference type="ARBA" id="ARBA00023125"/>
    </source>
</evidence>
<dbReference type="PANTHER" id="PTHR43214">
    <property type="entry name" value="TWO-COMPONENT RESPONSE REGULATOR"/>
    <property type="match status" value="1"/>
</dbReference>
<sequence length="872" mass="93247">MTMGATQTDSMPPARRGAVLARPRVAGAIAGSLARNIVTAIFAPPGSGKSRALADARADLAARHAAVAFLSCTPDCADPAVFAERLRQAVGAADGPLTPEAVIEALRPAPGQEAAYLLIDDFHHADHKPQRQLVVESFHRADGAIRVLATARHRFRCGMGSLLIDGKMEEIGLADLAYAPSEARALFAAALAPEEENALDTIIQRADGWAAALTVVHRRLARGESLPQIARDFSGTLREFTAYFEDAVALVPQETAELLLLLAPLDGLNADLAEAVTGRPAAFALMRAVDACPFVTATGSTGFRLHPLFRDYLTAVARERDPDLVKLVLMTAADWHEARRHWVLAATCRLKAGQGDEAAALLCRHADDIFAREGKSDALMPMLEHLTPTIRKSPDNLFWISRSVVFHGDFPRVAQLLADPERIFGGGNSLRMRLIQILVAFGFEEFDRVRQEGSRWLIEAADAPPIDRITIAIALAMSGMALLDPIRAAAALDLARAEAARGDSQYLRAWIAIVAALHALDGGLPLEALRRLDAVPADIDRGNAIRPTIELVRAAALLDSGAVEAAERLIDRYLVAGLRHGVADTAIAGIRVAMASKLRREGIDAALALANGLENTIEQRFGPRARNQLRLLRIDAALSPRGGRSEGSGLRHLADLDVLAQASVRHCPSIAEQIRLALARHHLAQGETRQVIAITSTIMGPAATNRRFRAHAEASILRAAAHLAEGDSGLAIKCLWAAIERAAPEGLHQCFLDNAILFRLLAPALADHARRLAGRVDPACIALAEAIADTCGIAVAAAEPAAEEDAPAEPLTPAEVKVLTLAASGLKNADIAAHMLISLPTIKWHLHNVFNKWEVKTRTAAIAKARANGILA</sequence>
<dbReference type="InterPro" id="IPR039420">
    <property type="entry name" value="WalR-like"/>
</dbReference>
<dbReference type="Proteomes" id="UP000246077">
    <property type="component" value="Unassembled WGS sequence"/>
</dbReference>
<dbReference type="Pfam" id="PF00196">
    <property type="entry name" value="GerE"/>
    <property type="match status" value="1"/>
</dbReference>
<dbReference type="GO" id="GO:0006355">
    <property type="term" value="P:regulation of DNA-templated transcription"/>
    <property type="evidence" value="ECO:0007669"/>
    <property type="project" value="InterPro"/>
</dbReference>
<dbReference type="InterPro" id="IPR059106">
    <property type="entry name" value="WHD_MalT"/>
</dbReference>
<evidence type="ECO:0000256" key="3">
    <source>
        <dbReference type="ARBA" id="ARBA00023163"/>
    </source>
</evidence>
<accession>A0A317E4N0</accession>
<keyword evidence="2" id="KW-0238">DNA-binding</keyword>
<evidence type="ECO:0000256" key="1">
    <source>
        <dbReference type="ARBA" id="ARBA00023015"/>
    </source>
</evidence>
<dbReference type="AlphaFoldDB" id="A0A317E4N0"/>
<evidence type="ECO:0000313" key="6">
    <source>
        <dbReference type="Proteomes" id="UP000246077"/>
    </source>
</evidence>
<dbReference type="PANTHER" id="PTHR43214:SF41">
    <property type="entry name" value="NITRATE_NITRITE RESPONSE REGULATOR PROTEIN NARP"/>
    <property type="match status" value="1"/>
</dbReference>
<dbReference type="CDD" id="cd06170">
    <property type="entry name" value="LuxR_C_like"/>
    <property type="match status" value="1"/>
</dbReference>
<dbReference type="InterPro" id="IPR036388">
    <property type="entry name" value="WH-like_DNA-bd_sf"/>
</dbReference>
<reference evidence="6" key="1">
    <citation type="submission" date="2018-05" db="EMBL/GenBank/DDBJ databases">
        <title>Zavarzinia sp. HR-AS.</title>
        <authorList>
            <person name="Lee Y."/>
            <person name="Jeon C.O."/>
        </authorList>
    </citation>
    <scope>NUCLEOTIDE SEQUENCE [LARGE SCALE GENOMIC DNA]</scope>
    <source>
        <strain evidence="6">DSM 1231</strain>
    </source>
</reference>
<keyword evidence="6" id="KW-1185">Reference proteome</keyword>
<proteinExistence type="predicted"/>
<dbReference type="Gene3D" id="1.10.10.10">
    <property type="entry name" value="Winged helix-like DNA-binding domain superfamily/Winged helix DNA-binding domain"/>
    <property type="match status" value="1"/>
</dbReference>
<comment type="caution">
    <text evidence="5">The sequence shown here is derived from an EMBL/GenBank/DDBJ whole genome shotgun (WGS) entry which is preliminary data.</text>
</comment>
<evidence type="ECO:0000259" key="4">
    <source>
        <dbReference type="PROSITE" id="PS50043"/>
    </source>
</evidence>
<gene>
    <name evidence="5" type="ORF">DKG75_08545</name>
</gene>
<dbReference type="PROSITE" id="PS50043">
    <property type="entry name" value="HTH_LUXR_2"/>
    <property type="match status" value="1"/>
</dbReference>
<feature type="domain" description="HTH luxR-type" evidence="4">
    <location>
        <begin position="804"/>
        <end position="869"/>
    </location>
</feature>
<dbReference type="Pfam" id="PF25873">
    <property type="entry name" value="WHD_MalT"/>
    <property type="match status" value="1"/>
</dbReference>
<dbReference type="EMBL" id="QGLF01000002">
    <property type="protein sequence ID" value="PWR22017.1"/>
    <property type="molecule type" value="Genomic_DNA"/>
</dbReference>
<organism evidence="5 6">
    <name type="scientific">Zavarzinia compransoris</name>
    <dbReference type="NCBI Taxonomy" id="1264899"/>
    <lineage>
        <taxon>Bacteria</taxon>
        <taxon>Pseudomonadati</taxon>
        <taxon>Pseudomonadota</taxon>
        <taxon>Alphaproteobacteria</taxon>
        <taxon>Rhodospirillales</taxon>
        <taxon>Zavarziniaceae</taxon>
        <taxon>Zavarzinia</taxon>
    </lineage>
</organism>
<dbReference type="SMART" id="SM00421">
    <property type="entry name" value="HTH_LUXR"/>
    <property type="match status" value="1"/>
</dbReference>
<dbReference type="Gene3D" id="1.25.40.10">
    <property type="entry name" value="Tetratricopeptide repeat domain"/>
    <property type="match status" value="1"/>
</dbReference>
<dbReference type="PROSITE" id="PS00622">
    <property type="entry name" value="HTH_LUXR_1"/>
    <property type="match status" value="1"/>
</dbReference>
<dbReference type="GO" id="GO:0016887">
    <property type="term" value="F:ATP hydrolysis activity"/>
    <property type="evidence" value="ECO:0007669"/>
    <property type="project" value="InterPro"/>
</dbReference>
<keyword evidence="3" id="KW-0804">Transcription</keyword>
<protein>
    <recommendedName>
        <fullName evidence="4">HTH luxR-type domain-containing protein</fullName>
    </recommendedName>
</protein>